<dbReference type="EMBL" id="GBRH01236224">
    <property type="protein sequence ID" value="JAD61671.1"/>
    <property type="molecule type" value="Transcribed_RNA"/>
</dbReference>
<protein>
    <submittedName>
        <fullName evidence="1">Uncharacterized protein</fullName>
    </submittedName>
</protein>
<dbReference type="AlphaFoldDB" id="A0A0A9BEC1"/>
<proteinExistence type="predicted"/>
<accession>A0A0A9BEC1</accession>
<reference evidence="1" key="1">
    <citation type="submission" date="2014-09" db="EMBL/GenBank/DDBJ databases">
        <authorList>
            <person name="Magalhaes I.L.F."/>
            <person name="Oliveira U."/>
            <person name="Santos F.R."/>
            <person name="Vidigal T.H.D.A."/>
            <person name="Brescovit A.D."/>
            <person name="Santos A.J."/>
        </authorList>
    </citation>
    <scope>NUCLEOTIDE SEQUENCE</scope>
    <source>
        <tissue evidence="1">Shoot tissue taken approximately 20 cm above the soil surface</tissue>
    </source>
</reference>
<organism evidence="1">
    <name type="scientific">Arundo donax</name>
    <name type="common">Giant reed</name>
    <name type="synonym">Donax arundinaceus</name>
    <dbReference type="NCBI Taxonomy" id="35708"/>
    <lineage>
        <taxon>Eukaryota</taxon>
        <taxon>Viridiplantae</taxon>
        <taxon>Streptophyta</taxon>
        <taxon>Embryophyta</taxon>
        <taxon>Tracheophyta</taxon>
        <taxon>Spermatophyta</taxon>
        <taxon>Magnoliopsida</taxon>
        <taxon>Liliopsida</taxon>
        <taxon>Poales</taxon>
        <taxon>Poaceae</taxon>
        <taxon>PACMAD clade</taxon>
        <taxon>Arundinoideae</taxon>
        <taxon>Arundineae</taxon>
        <taxon>Arundo</taxon>
    </lineage>
</organism>
<sequence length="61" mass="7163">MKIKMNGLQRTHDHVTKINKRDPCSLLRQQSQFKTWQKSAPIILTSPVSSNYERKCCFDLL</sequence>
<evidence type="ECO:0000313" key="1">
    <source>
        <dbReference type="EMBL" id="JAD61671.1"/>
    </source>
</evidence>
<name>A0A0A9BEC1_ARUDO</name>
<reference evidence="1" key="2">
    <citation type="journal article" date="2015" name="Data Brief">
        <title>Shoot transcriptome of the giant reed, Arundo donax.</title>
        <authorList>
            <person name="Barrero R.A."/>
            <person name="Guerrero F.D."/>
            <person name="Moolhuijzen P."/>
            <person name="Goolsby J.A."/>
            <person name="Tidwell J."/>
            <person name="Bellgard S.E."/>
            <person name="Bellgard M.I."/>
        </authorList>
    </citation>
    <scope>NUCLEOTIDE SEQUENCE</scope>
    <source>
        <tissue evidence="1">Shoot tissue taken approximately 20 cm above the soil surface</tissue>
    </source>
</reference>